<name>A0A7X0FS27_9MICO</name>
<evidence type="ECO:0000313" key="3">
    <source>
        <dbReference type="Proteomes" id="UP000537775"/>
    </source>
</evidence>
<dbReference type="AlphaFoldDB" id="A0A7X0FS27"/>
<protein>
    <submittedName>
        <fullName evidence="2">NAD(P)H dehydrogenase (Quinone)</fullName>
        <ecNumber evidence="2">1.6.5.2</ecNumber>
    </submittedName>
</protein>
<dbReference type="PANTHER" id="PTHR47129:SF1">
    <property type="entry name" value="NMRA-LIKE DOMAIN-CONTAINING PROTEIN"/>
    <property type="match status" value="1"/>
</dbReference>
<dbReference type="Gene3D" id="3.40.50.720">
    <property type="entry name" value="NAD(P)-binding Rossmann-like Domain"/>
    <property type="match status" value="1"/>
</dbReference>
<dbReference type="EC" id="1.6.5.2" evidence="2"/>
<sequence length="291" mass="29832">MTILVTGASGHLGRHVVDSLLSRGVAASDIVAGVRTPSKAAPLADLGVQLATLDYLDAESVANALDGVDTVLLISGSDVGQRFAGHRNVIDAAEKAGVTKFVYTSAPKATTFDYALGAEHRATEEALAASTLPVIVLRNNWYTENYTQDVLGAAESGVIAAAVGDAKVASASRKDYADAAAVVLTEDGHIGRTYELAGDTSWTYAELAATASAIVGREVTYTALTPEQRQQALEGFGLPAEIAGFVTGIDTAIAGGVLEDTDGTLSALIGRPTTPLAEGLSADVEAARVSD</sequence>
<gene>
    <name evidence="2" type="ORF">HD594_002996</name>
</gene>
<dbReference type="InterPro" id="IPR016040">
    <property type="entry name" value="NAD(P)-bd_dom"/>
</dbReference>
<dbReference type="PANTHER" id="PTHR47129">
    <property type="entry name" value="QUINONE OXIDOREDUCTASE 2"/>
    <property type="match status" value="1"/>
</dbReference>
<dbReference type="CDD" id="cd05269">
    <property type="entry name" value="TMR_SDR_a"/>
    <property type="match status" value="1"/>
</dbReference>
<dbReference type="EMBL" id="JACHML010000001">
    <property type="protein sequence ID" value="MBB6392683.1"/>
    <property type="molecule type" value="Genomic_DNA"/>
</dbReference>
<dbReference type="GO" id="GO:0003955">
    <property type="term" value="F:NAD(P)H dehydrogenase (quinone) activity"/>
    <property type="evidence" value="ECO:0007669"/>
    <property type="project" value="UniProtKB-EC"/>
</dbReference>
<dbReference type="Gene3D" id="3.90.25.10">
    <property type="entry name" value="UDP-galactose 4-epimerase, domain 1"/>
    <property type="match status" value="1"/>
</dbReference>
<proteinExistence type="predicted"/>
<keyword evidence="3" id="KW-1185">Reference proteome</keyword>
<dbReference type="InterPro" id="IPR036291">
    <property type="entry name" value="NAD(P)-bd_dom_sf"/>
</dbReference>
<dbReference type="SUPFAM" id="SSF51735">
    <property type="entry name" value="NAD(P)-binding Rossmann-fold domains"/>
    <property type="match status" value="1"/>
</dbReference>
<dbReference type="RefSeq" id="WP_184751727.1">
    <property type="nucleotide sequence ID" value="NZ_BAAAJR010000001.1"/>
</dbReference>
<feature type="domain" description="NAD(P)-binding" evidence="1">
    <location>
        <begin position="7"/>
        <end position="186"/>
    </location>
</feature>
<organism evidence="2 3">
    <name type="scientific">Microbacterium thalassium</name>
    <dbReference type="NCBI Taxonomy" id="362649"/>
    <lineage>
        <taxon>Bacteria</taxon>
        <taxon>Bacillati</taxon>
        <taxon>Actinomycetota</taxon>
        <taxon>Actinomycetes</taxon>
        <taxon>Micrococcales</taxon>
        <taxon>Microbacteriaceae</taxon>
        <taxon>Microbacterium</taxon>
    </lineage>
</organism>
<dbReference type="Pfam" id="PF13460">
    <property type="entry name" value="NAD_binding_10"/>
    <property type="match status" value="1"/>
</dbReference>
<dbReference type="Proteomes" id="UP000537775">
    <property type="component" value="Unassembled WGS sequence"/>
</dbReference>
<accession>A0A7X0FS27</accession>
<reference evidence="2 3" key="1">
    <citation type="submission" date="2020-08" db="EMBL/GenBank/DDBJ databases">
        <title>Sequencing the genomes of 1000 actinobacteria strains.</title>
        <authorList>
            <person name="Klenk H.-P."/>
        </authorList>
    </citation>
    <scope>NUCLEOTIDE SEQUENCE [LARGE SCALE GENOMIC DNA]</scope>
    <source>
        <strain evidence="2 3">DSM 12511</strain>
    </source>
</reference>
<dbReference type="InterPro" id="IPR052718">
    <property type="entry name" value="NmrA-type_oxidoreductase"/>
</dbReference>
<evidence type="ECO:0000313" key="2">
    <source>
        <dbReference type="EMBL" id="MBB6392683.1"/>
    </source>
</evidence>
<evidence type="ECO:0000259" key="1">
    <source>
        <dbReference type="Pfam" id="PF13460"/>
    </source>
</evidence>
<comment type="caution">
    <text evidence="2">The sequence shown here is derived from an EMBL/GenBank/DDBJ whole genome shotgun (WGS) entry which is preliminary data.</text>
</comment>
<keyword evidence="2" id="KW-0560">Oxidoreductase</keyword>